<keyword evidence="3" id="KW-0804">Transcription</keyword>
<dbReference type="Pfam" id="PF01381">
    <property type="entry name" value="HTH_3"/>
    <property type="match status" value="1"/>
</dbReference>
<reference evidence="5 6" key="1">
    <citation type="submission" date="2023-11" db="EMBL/GenBank/DDBJ databases">
        <title>Lentzea sokolovensis, sp. nov., Lentzea kristufkii, sp. nov., and Lentzea miocenensis, sp. nov., rare actinobacteria from Sokolov Coal Basin, Miocene lacustrine sediment, Czech Republic.</title>
        <authorList>
            <person name="Lara A."/>
            <person name="Kotroba L."/>
            <person name="Nouioui I."/>
            <person name="Neumann-Schaal M."/>
            <person name="Mast Y."/>
            <person name="Chronakova A."/>
        </authorList>
    </citation>
    <scope>NUCLEOTIDE SEQUENCE [LARGE SCALE GENOMIC DNA]</scope>
    <source>
        <strain evidence="5 6">BCCO 10_0798</strain>
    </source>
</reference>
<organism evidence="5 6">
    <name type="scientific">Lentzea kristufekii</name>
    <dbReference type="NCBI Taxonomy" id="3095430"/>
    <lineage>
        <taxon>Bacteria</taxon>
        <taxon>Bacillati</taxon>
        <taxon>Actinomycetota</taxon>
        <taxon>Actinomycetes</taxon>
        <taxon>Pseudonocardiales</taxon>
        <taxon>Pseudonocardiaceae</taxon>
        <taxon>Lentzea</taxon>
    </lineage>
</organism>
<evidence type="ECO:0000256" key="3">
    <source>
        <dbReference type="ARBA" id="ARBA00023163"/>
    </source>
</evidence>
<evidence type="ECO:0000313" key="6">
    <source>
        <dbReference type="Proteomes" id="UP001271792"/>
    </source>
</evidence>
<sequence length="79" mass="8451">MGDHDEVARAFGARVRQSREVLGLSQEGLADASGLHRTYIGSIERGERNVSLVNILRIADALNVPPGQLLNGISGKRGD</sequence>
<dbReference type="SUPFAM" id="SSF47413">
    <property type="entry name" value="lambda repressor-like DNA-binding domains"/>
    <property type="match status" value="1"/>
</dbReference>
<comment type="caution">
    <text evidence="5">The sequence shown here is derived from an EMBL/GenBank/DDBJ whole genome shotgun (WGS) entry which is preliminary data.</text>
</comment>
<dbReference type="CDD" id="cd00093">
    <property type="entry name" value="HTH_XRE"/>
    <property type="match status" value="1"/>
</dbReference>
<dbReference type="PANTHER" id="PTHR46797">
    <property type="entry name" value="HTH-TYPE TRANSCRIPTIONAL REGULATOR"/>
    <property type="match status" value="1"/>
</dbReference>
<evidence type="ECO:0000256" key="1">
    <source>
        <dbReference type="ARBA" id="ARBA00023015"/>
    </source>
</evidence>
<name>A0ABU4U2M5_9PSEU</name>
<protein>
    <submittedName>
        <fullName evidence="5">Helix-turn-helix transcriptional regulator</fullName>
    </submittedName>
</protein>
<dbReference type="EMBL" id="JAXAVV010000023">
    <property type="protein sequence ID" value="MDX8054813.1"/>
    <property type="molecule type" value="Genomic_DNA"/>
</dbReference>
<dbReference type="SMART" id="SM00530">
    <property type="entry name" value="HTH_XRE"/>
    <property type="match status" value="1"/>
</dbReference>
<keyword evidence="6" id="KW-1185">Reference proteome</keyword>
<evidence type="ECO:0000256" key="2">
    <source>
        <dbReference type="ARBA" id="ARBA00023125"/>
    </source>
</evidence>
<keyword evidence="2" id="KW-0238">DNA-binding</keyword>
<accession>A0ABU4U2M5</accession>
<dbReference type="InterPro" id="IPR050807">
    <property type="entry name" value="TransReg_Diox_bact_type"/>
</dbReference>
<dbReference type="Proteomes" id="UP001271792">
    <property type="component" value="Unassembled WGS sequence"/>
</dbReference>
<dbReference type="PROSITE" id="PS50943">
    <property type="entry name" value="HTH_CROC1"/>
    <property type="match status" value="1"/>
</dbReference>
<dbReference type="PANTHER" id="PTHR46797:SF23">
    <property type="entry name" value="HTH-TYPE TRANSCRIPTIONAL REGULATOR SUTR"/>
    <property type="match status" value="1"/>
</dbReference>
<dbReference type="RefSeq" id="WP_319988584.1">
    <property type="nucleotide sequence ID" value="NZ_JAXAVV010000023.1"/>
</dbReference>
<dbReference type="Gene3D" id="1.10.260.40">
    <property type="entry name" value="lambda repressor-like DNA-binding domains"/>
    <property type="match status" value="1"/>
</dbReference>
<gene>
    <name evidence="5" type="ORF">SK571_36050</name>
</gene>
<evidence type="ECO:0000313" key="5">
    <source>
        <dbReference type="EMBL" id="MDX8054813.1"/>
    </source>
</evidence>
<keyword evidence="1" id="KW-0805">Transcription regulation</keyword>
<dbReference type="InterPro" id="IPR001387">
    <property type="entry name" value="Cro/C1-type_HTH"/>
</dbReference>
<evidence type="ECO:0000259" key="4">
    <source>
        <dbReference type="PROSITE" id="PS50943"/>
    </source>
</evidence>
<proteinExistence type="predicted"/>
<feature type="domain" description="HTH cro/C1-type" evidence="4">
    <location>
        <begin position="15"/>
        <end position="69"/>
    </location>
</feature>
<dbReference type="InterPro" id="IPR010982">
    <property type="entry name" value="Lambda_DNA-bd_dom_sf"/>
</dbReference>